<protein>
    <submittedName>
        <fullName evidence="1">Uncharacterized protein</fullName>
    </submittedName>
</protein>
<gene>
    <name evidence="1" type="ORF">PSHA_p00025</name>
</gene>
<geneLocation type="plasmid" evidence="1">
    <name>pMEGA</name>
</geneLocation>
<evidence type="ECO:0000313" key="1">
    <source>
        <dbReference type="EMBL" id="QID24518.1"/>
    </source>
</evidence>
<organism evidence="1">
    <name type="scientific">Pseudoalteromonas translucida (strain TAC 125)</name>
    <dbReference type="NCBI Taxonomy" id="326442"/>
    <lineage>
        <taxon>Bacteria</taxon>
        <taxon>Pseudomonadati</taxon>
        <taxon>Pseudomonadota</taxon>
        <taxon>Gammaproteobacteria</taxon>
        <taxon>Alteromonadales</taxon>
        <taxon>Pseudoalteromonadaceae</taxon>
        <taxon>Pseudoalteromonas</taxon>
    </lineage>
</organism>
<sequence>MSQQNNFGEALTFYADRHPDPLKRTAMNVQYTSSRLSLQTLSIEMTTINSPGESPDWANKTIIQLTKSELTGLCGVLFGLKSEVKASFHGENKNKGIAVYNNGAQGAAVTISVAGRHLHHFLSPEDRLELGVFTLRRLSGAWQVTPSDTLAILRQNELIRRMQQ</sequence>
<dbReference type="RefSeq" id="WP_181718187.1">
    <property type="nucleotide sequence ID" value="NZ_MN400773.1"/>
</dbReference>
<accession>A0A6G6ARW1</accession>
<dbReference type="AlphaFoldDB" id="A0A6G6ARW1"/>
<name>A0A6G6ARW1_PSET1</name>
<reference evidence="1" key="1">
    <citation type="submission" date="2019-09" db="EMBL/GenBank/DDBJ databases">
        <authorList>
            <person name="Qi W."/>
            <person name="Colarusso A."/>
            <person name="Olombrada M."/>
            <person name="Parrilli E."/>
            <person name="Patrignani A."/>
            <person name="Tutino M.L."/>
            <person name="Toll-Riera M."/>
        </authorList>
    </citation>
    <scope>NUCLEOTIDE SEQUENCE</scope>
    <source>
        <strain evidence="1">TAC125</strain>
        <plasmid evidence="1">pMEGA</plasmid>
    </source>
</reference>
<keyword evidence="1" id="KW-0614">Plasmid</keyword>
<proteinExistence type="predicted"/>
<dbReference type="EMBL" id="MN400773">
    <property type="protein sequence ID" value="QID24518.1"/>
    <property type="molecule type" value="Genomic_DNA"/>
</dbReference>